<accession>A0A4Q1UL52</accession>
<reference evidence="2 3" key="1">
    <citation type="submission" date="2017-03" db="EMBL/GenBank/DDBJ databases">
        <authorList>
            <person name="Safronova V.I."/>
            <person name="Sazanova A.L."/>
            <person name="Chirak E.R."/>
        </authorList>
    </citation>
    <scope>NUCLEOTIDE SEQUENCE [LARGE SCALE GENOMIC DNA]</scope>
    <source>
        <strain evidence="2 3">Opo-243</strain>
    </source>
</reference>
<evidence type="ECO:0000256" key="1">
    <source>
        <dbReference type="SAM" id="Phobius"/>
    </source>
</evidence>
<dbReference type="AlphaFoldDB" id="A0A4Q1UL52"/>
<keyword evidence="3" id="KW-1185">Reference proteome</keyword>
<evidence type="ECO:0008006" key="4">
    <source>
        <dbReference type="Google" id="ProtNLM"/>
    </source>
</evidence>
<organism evidence="2 3">
    <name type="scientific">Bradyrhizobium betae</name>
    <dbReference type="NCBI Taxonomy" id="244734"/>
    <lineage>
        <taxon>Bacteria</taxon>
        <taxon>Pseudomonadati</taxon>
        <taxon>Pseudomonadota</taxon>
        <taxon>Alphaproteobacteria</taxon>
        <taxon>Hyphomicrobiales</taxon>
        <taxon>Nitrobacteraceae</taxon>
        <taxon>Bradyrhizobium</taxon>
    </lineage>
</organism>
<protein>
    <recommendedName>
        <fullName evidence="4">DUF4760 domain-containing protein</fullName>
    </recommendedName>
</protein>
<keyword evidence="1" id="KW-0472">Membrane</keyword>
<feature type="transmembrane region" description="Helical" evidence="1">
    <location>
        <begin position="30"/>
        <end position="54"/>
    </location>
</feature>
<comment type="caution">
    <text evidence="2">The sequence shown here is derived from an EMBL/GenBank/DDBJ whole genome shotgun (WGS) entry which is preliminary data.</text>
</comment>
<dbReference type="EMBL" id="MZXW01000053">
    <property type="protein sequence ID" value="RXT35252.1"/>
    <property type="molecule type" value="Genomic_DNA"/>
</dbReference>
<dbReference type="Proteomes" id="UP000290819">
    <property type="component" value="Unassembled WGS sequence"/>
</dbReference>
<evidence type="ECO:0000313" key="2">
    <source>
        <dbReference type="EMBL" id="RXT35252.1"/>
    </source>
</evidence>
<gene>
    <name evidence="2" type="ORF">B5V03_35845</name>
</gene>
<proteinExistence type="predicted"/>
<name>A0A4Q1UL52_9BRAD</name>
<keyword evidence="1" id="KW-1133">Transmembrane helix</keyword>
<dbReference type="OrthoDB" id="8234117at2"/>
<evidence type="ECO:0000313" key="3">
    <source>
        <dbReference type="Proteomes" id="UP000290819"/>
    </source>
</evidence>
<keyword evidence="1" id="KW-0812">Transmembrane</keyword>
<sequence length="171" mass="19443">MRSDVAVDLTGAVWIKSAPRRQRSDRMTTVYIPALAAFGGSAFGALSTIVSGWFSGRRRRRELHHARSFSKREQLYHSFMEEASRLYAEALVNDQAEIPQLVSLYTLVGRMRILSSNEVVQAAERAGHLIIEAYLSPNRTFVDLPRFIEEMDPLRDFGQACRRELMNIPAQ</sequence>